<feature type="region of interest" description="Disordered" evidence="2">
    <location>
        <begin position="28"/>
        <end position="71"/>
    </location>
</feature>
<feature type="region of interest" description="Disordered" evidence="2">
    <location>
        <begin position="369"/>
        <end position="389"/>
    </location>
</feature>
<feature type="coiled-coil region" evidence="1">
    <location>
        <begin position="340"/>
        <end position="367"/>
    </location>
</feature>
<reference evidence="3 4" key="1">
    <citation type="submission" date="2014-06" db="EMBL/GenBank/DDBJ databases">
        <authorList>
            <person name="Swart Estienne"/>
        </authorList>
    </citation>
    <scope>NUCLEOTIDE SEQUENCE [LARGE SCALE GENOMIC DNA]</scope>
    <source>
        <strain evidence="3 4">130c</strain>
    </source>
</reference>
<dbReference type="AlphaFoldDB" id="A0A078AY94"/>
<keyword evidence="4" id="KW-1185">Reference proteome</keyword>
<dbReference type="EMBL" id="CCKQ01014035">
    <property type="protein sequence ID" value="CDW85768.1"/>
    <property type="molecule type" value="Genomic_DNA"/>
</dbReference>
<dbReference type="Proteomes" id="UP000039865">
    <property type="component" value="Unassembled WGS sequence"/>
</dbReference>
<proteinExistence type="predicted"/>
<feature type="region of interest" description="Disordered" evidence="2">
    <location>
        <begin position="491"/>
        <end position="514"/>
    </location>
</feature>
<evidence type="ECO:0000313" key="3">
    <source>
        <dbReference type="EMBL" id="CDW85768.1"/>
    </source>
</evidence>
<keyword evidence="1" id="KW-0175">Coiled coil</keyword>
<gene>
    <name evidence="3" type="primary">Contig12722.g13575</name>
    <name evidence="3" type="ORF">STYLEM_14855</name>
</gene>
<feature type="compositionally biased region" description="Polar residues" evidence="2">
    <location>
        <begin position="28"/>
        <end position="57"/>
    </location>
</feature>
<sequence length="562" mass="64463">MNTSQSSNSRATWNKPNLQPILTTSAYNSNQSYTSSKPLQDPSRLQSKNTRQNWNKQNRYHNKGPSAYLNPDESIASQIKSRILPINTNHSIIDISAVKSRDFTDNPLLSNSKMWKHSPIRNESSSDDDLNASSICSFKSPDKKEEMSVADETICVSPIQKIQVIPTSRVNSRNDKKISDITNFHDNYLRLGLWPELSYTQQAYLRNSFKKNQTKLRQSREMSVNNSRNHLDYNKNMTAQYLQTSINNFPMNLDQTAQQNLLPPNGRKRATSLLFSQDNIQTQVPPYQMYQLQQMAKNIESKQMQLQYTNRGISSHESCQRCTSGLGQLQTNQSFQDENAEQYKEGLKKALELINTLIDQISILSENNQDNANNPIDQTNQSHYDDRDKENMYPTFNPRGLIKGNKLRNSQQELKDLVNIIKKAKQTNESINKGHLSAKNLQDTLSNNSRKHNILQESNVFKSFNNMANNNFSSNNIGSMMLVNMNDSQLPPKSMRTRKSPINPKETFNPKEDLETTRQSNNLMKQVLNQLHKLNQIKRGLKDDQKEHINKSVLGLCDLISQ</sequence>
<evidence type="ECO:0000256" key="1">
    <source>
        <dbReference type="SAM" id="Coils"/>
    </source>
</evidence>
<feature type="compositionally biased region" description="Polar residues" evidence="2">
    <location>
        <begin position="369"/>
        <end position="382"/>
    </location>
</feature>
<dbReference type="InParanoid" id="A0A078AY94"/>
<protein>
    <submittedName>
        <fullName evidence="3">Uncharacterized protein</fullName>
    </submittedName>
</protein>
<accession>A0A078AY94</accession>
<name>A0A078AY94_STYLE</name>
<organism evidence="3 4">
    <name type="scientific">Stylonychia lemnae</name>
    <name type="common">Ciliate</name>
    <dbReference type="NCBI Taxonomy" id="5949"/>
    <lineage>
        <taxon>Eukaryota</taxon>
        <taxon>Sar</taxon>
        <taxon>Alveolata</taxon>
        <taxon>Ciliophora</taxon>
        <taxon>Intramacronucleata</taxon>
        <taxon>Spirotrichea</taxon>
        <taxon>Stichotrichia</taxon>
        <taxon>Sporadotrichida</taxon>
        <taxon>Oxytrichidae</taxon>
        <taxon>Stylonychinae</taxon>
        <taxon>Stylonychia</taxon>
    </lineage>
</organism>
<evidence type="ECO:0000313" key="4">
    <source>
        <dbReference type="Proteomes" id="UP000039865"/>
    </source>
</evidence>
<evidence type="ECO:0000256" key="2">
    <source>
        <dbReference type="SAM" id="MobiDB-lite"/>
    </source>
</evidence>